<evidence type="ECO:0000313" key="9">
    <source>
        <dbReference type="EMBL" id="EGG18393.1"/>
    </source>
</evidence>
<keyword evidence="2 7" id="KW-0813">Transport</keyword>
<protein>
    <recommendedName>
        <fullName evidence="11">Aquaporin</fullName>
    </recommendedName>
</protein>
<keyword evidence="10" id="KW-1185">Reference proteome</keyword>
<keyword evidence="5 8" id="KW-1133">Transmembrane helix</keyword>
<dbReference type="InterPro" id="IPR000425">
    <property type="entry name" value="MIP"/>
</dbReference>
<evidence type="ECO:0000256" key="2">
    <source>
        <dbReference type="ARBA" id="ARBA00022448"/>
    </source>
</evidence>
<proteinExistence type="inferred from homology"/>
<keyword evidence="6 8" id="KW-0472">Membrane</keyword>
<dbReference type="GO" id="GO:0012505">
    <property type="term" value="C:endomembrane system"/>
    <property type="evidence" value="ECO:0007669"/>
    <property type="project" value="UniProtKB-SubCell"/>
</dbReference>
<evidence type="ECO:0000256" key="4">
    <source>
        <dbReference type="ARBA" id="ARBA00022737"/>
    </source>
</evidence>
<evidence type="ECO:0000256" key="3">
    <source>
        <dbReference type="ARBA" id="ARBA00022692"/>
    </source>
</evidence>
<feature type="transmembrane region" description="Helical" evidence="8">
    <location>
        <begin position="83"/>
        <end position="101"/>
    </location>
</feature>
<evidence type="ECO:0000256" key="6">
    <source>
        <dbReference type="ARBA" id="ARBA00023136"/>
    </source>
</evidence>
<evidence type="ECO:0000256" key="5">
    <source>
        <dbReference type="ARBA" id="ARBA00022989"/>
    </source>
</evidence>
<dbReference type="GeneID" id="14870323"/>
<dbReference type="GO" id="GO:0006971">
    <property type="term" value="P:hypotonic response"/>
    <property type="evidence" value="ECO:0007669"/>
    <property type="project" value="EnsemblProtists"/>
</dbReference>
<dbReference type="GO" id="GO:0019755">
    <property type="term" value="P:one-carbon compound transport"/>
    <property type="evidence" value="ECO:0007669"/>
    <property type="project" value="UniProtKB-ARBA"/>
</dbReference>
<organism evidence="9 10">
    <name type="scientific">Cavenderia fasciculata</name>
    <name type="common">Slime mold</name>
    <name type="synonym">Dictyostelium fasciculatum</name>
    <dbReference type="NCBI Taxonomy" id="261658"/>
    <lineage>
        <taxon>Eukaryota</taxon>
        <taxon>Amoebozoa</taxon>
        <taxon>Evosea</taxon>
        <taxon>Eumycetozoa</taxon>
        <taxon>Dictyostelia</taxon>
        <taxon>Acytosteliales</taxon>
        <taxon>Cavenderiaceae</taxon>
        <taxon>Cavenderia</taxon>
    </lineage>
</organism>
<dbReference type="InterPro" id="IPR022357">
    <property type="entry name" value="MIP_CS"/>
</dbReference>
<dbReference type="GO" id="GO:0048870">
    <property type="term" value="P:cell motility"/>
    <property type="evidence" value="ECO:0007669"/>
    <property type="project" value="EnsemblProtists"/>
</dbReference>
<dbReference type="PRINTS" id="PR00783">
    <property type="entry name" value="MINTRINSICP"/>
</dbReference>
<comment type="similarity">
    <text evidence="7">Belongs to the MIP/aquaporin (TC 1.A.8) family.</text>
</comment>
<feature type="transmembrane region" description="Helical" evidence="8">
    <location>
        <begin position="272"/>
        <end position="293"/>
    </location>
</feature>
<dbReference type="AlphaFoldDB" id="F4Q0P2"/>
<dbReference type="STRING" id="1054147.F4Q0P2"/>
<dbReference type="InterPro" id="IPR034294">
    <property type="entry name" value="Aquaporin_transptr"/>
</dbReference>
<dbReference type="SUPFAM" id="SSF81338">
    <property type="entry name" value="Aquaporin-like"/>
    <property type="match status" value="1"/>
</dbReference>
<dbReference type="Gene3D" id="1.20.1080.10">
    <property type="entry name" value="Glycerol uptake facilitator protein"/>
    <property type="match status" value="1"/>
</dbReference>
<feature type="transmembrane region" description="Helical" evidence="8">
    <location>
        <begin position="176"/>
        <end position="196"/>
    </location>
</feature>
<dbReference type="RefSeq" id="XP_004366297.1">
    <property type="nucleotide sequence ID" value="XM_004366240.1"/>
</dbReference>
<dbReference type="EMBL" id="GL883018">
    <property type="protein sequence ID" value="EGG18393.1"/>
    <property type="molecule type" value="Genomic_DNA"/>
</dbReference>
<dbReference type="PANTHER" id="PTHR45665:SF9">
    <property type="entry name" value="AQUAPORIN-8"/>
    <property type="match status" value="1"/>
</dbReference>
<dbReference type="InterPro" id="IPR023271">
    <property type="entry name" value="Aquaporin-like"/>
</dbReference>
<dbReference type="GO" id="GO:0015250">
    <property type="term" value="F:water channel activity"/>
    <property type="evidence" value="ECO:0007669"/>
    <property type="project" value="TreeGrafter"/>
</dbReference>
<sequence>MATLENSTTGAGGDYEMEDASISVLDGENKDDAVLDPIAEQQKRRWILIRAVLGELLCTFLFVYVLCATAANFVRLKTVDNPTIGAISTGFAAVALIYSFADISGAHFNPAVTFATCVTRKTSITKGLMYIGAQLVGAVLAALILLATFPGDDFNGKTAAAAVAIKPANDANIANAFLTELILTFILVYVIFAVAFDTVDDNVKVVRGSKTQGNNLTIYTTSGATKAGFAPIAIGFTLGFLCFMGGSVSGGAFNPARVFGTALVGNVWNAHWMYWIADFLGAGMAGYAQKFFATKGKAN</sequence>
<evidence type="ECO:0000256" key="1">
    <source>
        <dbReference type="ARBA" id="ARBA00004127"/>
    </source>
</evidence>
<comment type="subcellular location">
    <subcellularLocation>
        <location evidence="1">Endomembrane system</location>
        <topology evidence="1">Multi-pass membrane protein</topology>
    </subcellularLocation>
</comment>
<dbReference type="FunFam" id="1.20.1080.10:FF:000069">
    <property type="entry name" value="Aquaporin-B"/>
    <property type="match status" value="1"/>
</dbReference>
<accession>F4Q0P2</accession>
<evidence type="ECO:0000256" key="8">
    <source>
        <dbReference type="SAM" id="Phobius"/>
    </source>
</evidence>
<dbReference type="Pfam" id="PF00230">
    <property type="entry name" value="MIP"/>
    <property type="match status" value="1"/>
</dbReference>
<dbReference type="OMA" id="LALNTMH"/>
<reference evidence="10" key="1">
    <citation type="journal article" date="2011" name="Genome Res.">
        <title>Phylogeny-wide analysis of social amoeba genomes highlights ancient origins for complex intercellular communication.</title>
        <authorList>
            <person name="Heidel A.J."/>
            <person name="Lawal H.M."/>
            <person name="Felder M."/>
            <person name="Schilde C."/>
            <person name="Helps N.R."/>
            <person name="Tunggal B."/>
            <person name="Rivero F."/>
            <person name="John U."/>
            <person name="Schleicher M."/>
            <person name="Eichinger L."/>
            <person name="Platzer M."/>
            <person name="Noegel A.A."/>
            <person name="Schaap P."/>
            <person name="Gloeckner G."/>
        </authorList>
    </citation>
    <scope>NUCLEOTIDE SEQUENCE [LARGE SCALE GENOMIC DNA]</scope>
    <source>
        <strain evidence="10">SH3</strain>
    </source>
</reference>
<dbReference type="PROSITE" id="PS00221">
    <property type="entry name" value="MIP"/>
    <property type="match status" value="1"/>
</dbReference>
<dbReference type="KEGG" id="dfa:DFA_03887"/>
<keyword evidence="3 7" id="KW-0812">Transmembrane</keyword>
<dbReference type="OrthoDB" id="3222at2759"/>
<feature type="transmembrane region" description="Helical" evidence="8">
    <location>
        <begin position="47"/>
        <end position="71"/>
    </location>
</feature>
<feature type="transmembrane region" description="Helical" evidence="8">
    <location>
        <begin position="128"/>
        <end position="149"/>
    </location>
</feature>
<keyword evidence="4" id="KW-0677">Repeat</keyword>
<evidence type="ECO:0000313" key="10">
    <source>
        <dbReference type="Proteomes" id="UP000007797"/>
    </source>
</evidence>
<dbReference type="Proteomes" id="UP000007797">
    <property type="component" value="Unassembled WGS sequence"/>
</dbReference>
<dbReference type="PANTHER" id="PTHR45665">
    <property type="entry name" value="AQUAPORIN-8"/>
    <property type="match status" value="1"/>
</dbReference>
<dbReference type="GO" id="GO:0005886">
    <property type="term" value="C:plasma membrane"/>
    <property type="evidence" value="ECO:0007669"/>
    <property type="project" value="EnsemblProtists"/>
</dbReference>
<evidence type="ECO:0000256" key="7">
    <source>
        <dbReference type="RuleBase" id="RU000477"/>
    </source>
</evidence>
<dbReference type="GO" id="GO:0031410">
    <property type="term" value="C:cytoplasmic vesicle"/>
    <property type="evidence" value="ECO:0007669"/>
    <property type="project" value="EnsemblProtists"/>
</dbReference>
<feature type="transmembrane region" description="Helical" evidence="8">
    <location>
        <begin position="229"/>
        <end position="252"/>
    </location>
</feature>
<gene>
    <name evidence="9" type="ORF">DFA_03887</name>
</gene>
<evidence type="ECO:0008006" key="11">
    <source>
        <dbReference type="Google" id="ProtNLM"/>
    </source>
</evidence>
<name>F4Q0P2_CACFS</name>